<dbReference type="AlphaFoldDB" id="A0A2M4B4W1"/>
<keyword evidence="1" id="KW-0732">Signal</keyword>
<evidence type="ECO:0000313" key="2">
    <source>
        <dbReference type="EMBL" id="MBW48031.1"/>
    </source>
</evidence>
<dbReference type="EMBL" id="GGFK01014710">
    <property type="protein sequence ID" value="MBW48031.1"/>
    <property type="molecule type" value="Transcribed_RNA"/>
</dbReference>
<proteinExistence type="predicted"/>
<feature type="signal peptide" evidence="1">
    <location>
        <begin position="1"/>
        <end position="19"/>
    </location>
</feature>
<sequence>MLRGLMFLILLNRLAFVEAPRPRRHRDVPDCGAVFCAFSPFSASCAPCRPRVFSAFCASSRAYRARPLPARTAPAVPRRPCVCVSYAYSYAF</sequence>
<name>A0A2M4B4W1_9DIPT</name>
<reference evidence="2" key="1">
    <citation type="submission" date="2018-01" db="EMBL/GenBank/DDBJ databases">
        <title>An insight into the sialome of Amazonian anophelines.</title>
        <authorList>
            <person name="Ribeiro J.M."/>
            <person name="Scarpassa V."/>
            <person name="Calvo E."/>
        </authorList>
    </citation>
    <scope>NUCLEOTIDE SEQUENCE</scope>
    <source>
        <tissue evidence="2">Salivary glands</tissue>
    </source>
</reference>
<accession>A0A2M4B4W1</accession>
<feature type="chain" id="PRO_5014623673" evidence="1">
    <location>
        <begin position="20"/>
        <end position="92"/>
    </location>
</feature>
<evidence type="ECO:0000256" key="1">
    <source>
        <dbReference type="SAM" id="SignalP"/>
    </source>
</evidence>
<protein>
    <submittedName>
        <fullName evidence="2">Putative secreted protein</fullName>
    </submittedName>
</protein>
<organism evidence="2">
    <name type="scientific">Anopheles triannulatus</name>
    <dbReference type="NCBI Taxonomy" id="58253"/>
    <lineage>
        <taxon>Eukaryota</taxon>
        <taxon>Metazoa</taxon>
        <taxon>Ecdysozoa</taxon>
        <taxon>Arthropoda</taxon>
        <taxon>Hexapoda</taxon>
        <taxon>Insecta</taxon>
        <taxon>Pterygota</taxon>
        <taxon>Neoptera</taxon>
        <taxon>Endopterygota</taxon>
        <taxon>Diptera</taxon>
        <taxon>Nematocera</taxon>
        <taxon>Culicoidea</taxon>
        <taxon>Culicidae</taxon>
        <taxon>Anophelinae</taxon>
        <taxon>Anopheles</taxon>
    </lineage>
</organism>